<protein>
    <recommendedName>
        <fullName evidence="3">ABC transporter domain-containing protein</fullName>
    </recommendedName>
</protein>
<dbReference type="InterPro" id="IPR017871">
    <property type="entry name" value="ABC_transporter-like_CS"/>
</dbReference>
<keyword evidence="1" id="KW-0547">Nucleotide-binding</keyword>
<keyword evidence="2" id="KW-0067">ATP-binding</keyword>
<dbReference type="SUPFAM" id="SSF52540">
    <property type="entry name" value="P-loop containing nucleoside triphosphate hydrolases"/>
    <property type="match status" value="1"/>
</dbReference>
<dbReference type="GO" id="GO:0016020">
    <property type="term" value="C:membrane"/>
    <property type="evidence" value="ECO:0007669"/>
    <property type="project" value="TreeGrafter"/>
</dbReference>
<feature type="domain" description="ABC transporter" evidence="3">
    <location>
        <begin position="1"/>
        <end position="191"/>
    </location>
</feature>
<dbReference type="InterPro" id="IPR003439">
    <property type="entry name" value="ABC_transporter-like_ATP-bd"/>
</dbReference>
<dbReference type="Gene3D" id="3.40.50.300">
    <property type="entry name" value="P-loop containing nucleotide triphosphate hydrolases"/>
    <property type="match status" value="1"/>
</dbReference>
<reference evidence="4" key="1">
    <citation type="submission" date="2020-03" db="EMBL/GenBank/DDBJ databases">
        <title>Draft Genome Sequence of Cylindrodendrum hubeiense.</title>
        <authorList>
            <person name="Buettner E."/>
            <person name="Kellner H."/>
        </authorList>
    </citation>
    <scope>NUCLEOTIDE SEQUENCE</scope>
    <source>
        <strain evidence="4">IHI 201604</strain>
    </source>
</reference>
<gene>
    <name evidence="4" type="ORF">G7Z17_g3696</name>
</gene>
<accession>A0A9P5HHD0</accession>
<comment type="caution">
    <text evidence="4">The sequence shown here is derived from an EMBL/GenBank/DDBJ whole genome shotgun (WGS) entry which is preliminary data.</text>
</comment>
<dbReference type="GO" id="GO:0016887">
    <property type="term" value="F:ATP hydrolysis activity"/>
    <property type="evidence" value="ECO:0007669"/>
    <property type="project" value="InterPro"/>
</dbReference>
<evidence type="ECO:0000259" key="3">
    <source>
        <dbReference type="PROSITE" id="PS50893"/>
    </source>
</evidence>
<organism evidence="4 5">
    <name type="scientific">Cylindrodendrum hubeiense</name>
    <dbReference type="NCBI Taxonomy" id="595255"/>
    <lineage>
        <taxon>Eukaryota</taxon>
        <taxon>Fungi</taxon>
        <taxon>Dikarya</taxon>
        <taxon>Ascomycota</taxon>
        <taxon>Pezizomycotina</taxon>
        <taxon>Sordariomycetes</taxon>
        <taxon>Hypocreomycetidae</taxon>
        <taxon>Hypocreales</taxon>
        <taxon>Nectriaceae</taxon>
        <taxon>Cylindrodendrum</taxon>
    </lineage>
</organism>
<keyword evidence="5" id="KW-1185">Reference proteome</keyword>
<dbReference type="PANTHER" id="PTHR24223">
    <property type="entry name" value="ATP-BINDING CASSETTE SUB-FAMILY C"/>
    <property type="match status" value="1"/>
</dbReference>
<dbReference type="GO" id="GO:0042626">
    <property type="term" value="F:ATPase-coupled transmembrane transporter activity"/>
    <property type="evidence" value="ECO:0007669"/>
    <property type="project" value="TreeGrafter"/>
</dbReference>
<evidence type="ECO:0000256" key="2">
    <source>
        <dbReference type="ARBA" id="ARBA00022840"/>
    </source>
</evidence>
<name>A0A9P5HHD0_9HYPO</name>
<dbReference type="PANTHER" id="PTHR24223:SF345">
    <property type="entry name" value="ABC MULTIDRUG TRANSPORTER (EUROFUNG)"/>
    <property type="match status" value="1"/>
</dbReference>
<dbReference type="OrthoDB" id="6500128at2759"/>
<dbReference type="PROSITE" id="PS50893">
    <property type="entry name" value="ABC_TRANSPORTER_2"/>
    <property type="match status" value="1"/>
</dbReference>
<evidence type="ECO:0000313" key="5">
    <source>
        <dbReference type="Proteomes" id="UP000722485"/>
    </source>
</evidence>
<dbReference type="Proteomes" id="UP000722485">
    <property type="component" value="Unassembled WGS sequence"/>
</dbReference>
<dbReference type="GO" id="GO:0005524">
    <property type="term" value="F:ATP binding"/>
    <property type="evidence" value="ECO:0007669"/>
    <property type="project" value="UniProtKB-KW"/>
</dbReference>
<sequence>MVLLYAAKSIAQGSVLDVATVFTTVAALAVVTHPANMIMTIVPRAVASLANFDRIQEYLDVVDACCLGSELAQFPKGDKTRIGNRGMNLSGGQQQRVALARVLYSSCQIAILDDPLTALDGTTEQKIIDNLMGPHGWFRNAGTTVFFITNSAQHFHIADRILLVNSGKIQEQSTPAEMKASSNEISKFSFSHMDTIEARDRNNLVSKQHVTARVNQDAEEDLCL</sequence>
<dbReference type="InterPro" id="IPR027417">
    <property type="entry name" value="P-loop_NTPase"/>
</dbReference>
<dbReference type="PROSITE" id="PS00211">
    <property type="entry name" value="ABC_TRANSPORTER_1"/>
    <property type="match status" value="1"/>
</dbReference>
<dbReference type="Pfam" id="PF00005">
    <property type="entry name" value="ABC_tran"/>
    <property type="match status" value="1"/>
</dbReference>
<dbReference type="AlphaFoldDB" id="A0A9P5HHD0"/>
<evidence type="ECO:0000256" key="1">
    <source>
        <dbReference type="ARBA" id="ARBA00022741"/>
    </source>
</evidence>
<evidence type="ECO:0000313" key="4">
    <source>
        <dbReference type="EMBL" id="KAF7553306.1"/>
    </source>
</evidence>
<proteinExistence type="predicted"/>
<dbReference type="EMBL" id="JAANBB010000047">
    <property type="protein sequence ID" value="KAF7553306.1"/>
    <property type="molecule type" value="Genomic_DNA"/>
</dbReference>
<dbReference type="InterPro" id="IPR050173">
    <property type="entry name" value="ABC_transporter_C-like"/>
</dbReference>